<dbReference type="Pfam" id="PF07722">
    <property type="entry name" value="Peptidase_C26"/>
    <property type="match status" value="1"/>
</dbReference>
<protein>
    <submittedName>
        <fullName evidence="1">Gamma-glutamyl-gamma-aminobutyrate hydrolase family protein</fullName>
    </submittedName>
</protein>
<evidence type="ECO:0000313" key="1">
    <source>
        <dbReference type="EMBL" id="GAA2029530.1"/>
    </source>
</evidence>
<accession>A0ABP5FQA5</accession>
<gene>
    <name evidence="1" type="ORF">GCM10009720_06800</name>
</gene>
<dbReference type="RefSeq" id="WP_343956188.1">
    <property type="nucleotide sequence ID" value="NZ_BAAAMN010000010.1"/>
</dbReference>
<dbReference type="Gene3D" id="3.40.50.880">
    <property type="match status" value="1"/>
</dbReference>
<dbReference type="Proteomes" id="UP001501461">
    <property type="component" value="Unassembled WGS sequence"/>
</dbReference>
<dbReference type="PROSITE" id="PS51273">
    <property type="entry name" value="GATASE_TYPE_1"/>
    <property type="match status" value="1"/>
</dbReference>
<dbReference type="PANTHER" id="PTHR43235:SF1">
    <property type="entry name" value="GLUTAMINE AMIDOTRANSFERASE PB2B2.05-RELATED"/>
    <property type="match status" value="1"/>
</dbReference>
<comment type="caution">
    <text evidence="1">The sequence shown here is derived from an EMBL/GenBank/DDBJ whole genome shotgun (WGS) entry which is preliminary data.</text>
</comment>
<dbReference type="InterPro" id="IPR029062">
    <property type="entry name" value="Class_I_gatase-like"/>
</dbReference>
<dbReference type="PANTHER" id="PTHR43235">
    <property type="entry name" value="GLUTAMINE AMIDOTRANSFERASE PB2B2.05-RELATED"/>
    <property type="match status" value="1"/>
</dbReference>
<dbReference type="EMBL" id="BAAAMN010000010">
    <property type="protein sequence ID" value="GAA2029530.1"/>
    <property type="molecule type" value="Genomic_DNA"/>
</dbReference>
<keyword evidence="2" id="KW-1185">Reference proteome</keyword>
<dbReference type="GO" id="GO:0016787">
    <property type="term" value="F:hydrolase activity"/>
    <property type="evidence" value="ECO:0007669"/>
    <property type="project" value="UniProtKB-KW"/>
</dbReference>
<dbReference type="InterPro" id="IPR011697">
    <property type="entry name" value="Peptidase_C26"/>
</dbReference>
<proteinExistence type="predicted"/>
<reference evidence="2" key="1">
    <citation type="journal article" date="2019" name="Int. J. Syst. Evol. Microbiol.">
        <title>The Global Catalogue of Microorganisms (GCM) 10K type strain sequencing project: providing services to taxonomists for standard genome sequencing and annotation.</title>
        <authorList>
            <consortium name="The Broad Institute Genomics Platform"/>
            <consortium name="The Broad Institute Genome Sequencing Center for Infectious Disease"/>
            <person name="Wu L."/>
            <person name="Ma J."/>
        </authorList>
    </citation>
    <scope>NUCLEOTIDE SEQUENCE [LARGE SCALE GENOMIC DNA]</scope>
    <source>
        <strain evidence="2">JCM 13595</strain>
    </source>
</reference>
<dbReference type="SUPFAM" id="SSF52317">
    <property type="entry name" value="Class I glutamine amidotransferase-like"/>
    <property type="match status" value="1"/>
</dbReference>
<organism evidence="1 2">
    <name type="scientific">Yaniella flava</name>
    <dbReference type="NCBI Taxonomy" id="287930"/>
    <lineage>
        <taxon>Bacteria</taxon>
        <taxon>Bacillati</taxon>
        <taxon>Actinomycetota</taxon>
        <taxon>Actinomycetes</taxon>
        <taxon>Micrococcales</taxon>
        <taxon>Micrococcaceae</taxon>
        <taxon>Yaniella</taxon>
    </lineage>
</organism>
<dbReference type="InterPro" id="IPR044668">
    <property type="entry name" value="PuuD-like"/>
</dbReference>
<keyword evidence="1" id="KW-0378">Hydrolase</keyword>
<sequence length="271" mass="29047">MTTQGHPGLKLADFQKNEDFEDDGRPVVGVVVSLWAPDMSDSAAQLSHDLTANGTQAVRDAGGRPVVIDSSDDKRQASGTDWLRGLDAVVYLGGADIHPGFFSDVDLAEKLEGVDPHADKFCIESIQQGVSDDMPILGICRGSQLLNAALGGTIHQHVDGHRKVLDEETGEIAFIDEPVDIVAGSRLATVLGSKTLTVRNGHHQAVNEVAKELNAVAFARDEIVQATEHPDKSWVIGVQWHPEDDQADKQHLATLFEAIVKQAANAAAKDS</sequence>
<name>A0ABP5FQA5_9MICC</name>
<evidence type="ECO:0000313" key="2">
    <source>
        <dbReference type="Proteomes" id="UP001501461"/>
    </source>
</evidence>